<accession>A0A089LNZ8</accession>
<feature type="region of interest" description="Disordered" evidence="1">
    <location>
        <begin position="74"/>
        <end position="109"/>
    </location>
</feature>
<sequence>MDKKLQSKDGHYLFNVDILISANTDPLALQYLLELMNGSKAVTDFKINSELPLGKTIDGLLKARIAQSRLENATKEGKNTDAAKPAAPQPAAPAASGTGRPARPKQQVSLPEDAFGQIRTFIQENRLVRLIANRQGKQVSLPCRILNFDEAAGTLNVYHVDEKQVYMFNLNEIDEFM</sequence>
<protein>
    <submittedName>
        <fullName evidence="2">Uncharacterized protein</fullName>
    </submittedName>
</protein>
<gene>
    <name evidence="2" type="ORF">PSTEL_09450</name>
</gene>
<proteinExistence type="predicted"/>
<dbReference type="Proteomes" id="UP000029507">
    <property type="component" value="Chromosome"/>
</dbReference>
<evidence type="ECO:0000313" key="2">
    <source>
        <dbReference type="EMBL" id="AIQ63281.1"/>
    </source>
</evidence>
<dbReference type="STRING" id="169760.PSTEL_09450"/>
<organism evidence="2 3">
    <name type="scientific">Paenibacillus stellifer</name>
    <dbReference type="NCBI Taxonomy" id="169760"/>
    <lineage>
        <taxon>Bacteria</taxon>
        <taxon>Bacillati</taxon>
        <taxon>Bacillota</taxon>
        <taxon>Bacilli</taxon>
        <taxon>Bacillales</taxon>
        <taxon>Paenibacillaceae</taxon>
        <taxon>Paenibacillus</taxon>
    </lineage>
</organism>
<dbReference type="EMBL" id="CP009286">
    <property type="protein sequence ID" value="AIQ63281.1"/>
    <property type="molecule type" value="Genomic_DNA"/>
</dbReference>
<keyword evidence="3" id="KW-1185">Reference proteome</keyword>
<dbReference type="AlphaFoldDB" id="A0A089LNZ8"/>
<name>A0A089LNZ8_9BACL</name>
<dbReference type="HOGENOM" id="CLU_1584875_0_0_9"/>
<evidence type="ECO:0000313" key="3">
    <source>
        <dbReference type="Proteomes" id="UP000029507"/>
    </source>
</evidence>
<dbReference type="RefSeq" id="WP_038694725.1">
    <property type="nucleotide sequence ID" value="NZ_CP009286.1"/>
</dbReference>
<reference evidence="2 3" key="1">
    <citation type="submission" date="2014-08" db="EMBL/GenBank/DDBJ databases">
        <title>Comparative genomics of the Paenibacillus odorifer group.</title>
        <authorList>
            <person name="den Bakker H.C."/>
            <person name="Tsai Y.-C."/>
            <person name="Martin N."/>
            <person name="Korlach J."/>
            <person name="Wiedmann M."/>
        </authorList>
    </citation>
    <scope>NUCLEOTIDE SEQUENCE [LARGE SCALE GENOMIC DNA]</scope>
    <source>
        <strain evidence="2 3">DSM 14472</strain>
    </source>
</reference>
<dbReference type="KEGG" id="pste:PSTEL_09450"/>
<evidence type="ECO:0000256" key="1">
    <source>
        <dbReference type="SAM" id="MobiDB-lite"/>
    </source>
</evidence>
<dbReference type="OrthoDB" id="2655795at2"/>